<keyword evidence="2" id="KW-1185">Reference proteome</keyword>
<dbReference type="GeneID" id="98143766"/>
<reference evidence="1 2" key="1">
    <citation type="submission" date="2024-07" db="EMBL/GenBank/DDBJ databases">
        <title>Section-level genome sequencing and comparative genomics of Aspergillus sections Usti and Cavernicolus.</title>
        <authorList>
            <consortium name="Lawrence Berkeley National Laboratory"/>
            <person name="Nybo J.L."/>
            <person name="Vesth T.C."/>
            <person name="Theobald S."/>
            <person name="Frisvad J.C."/>
            <person name="Larsen T.O."/>
            <person name="Kjaerboelling I."/>
            <person name="Rothschild-Mancinelli K."/>
            <person name="Lyhne E.K."/>
            <person name="Kogle M.E."/>
            <person name="Barry K."/>
            <person name="Clum A."/>
            <person name="Na H."/>
            <person name="Ledsgaard L."/>
            <person name="Lin J."/>
            <person name="Lipzen A."/>
            <person name="Kuo A."/>
            <person name="Riley R."/>
            <person name="Mondo S."/>
            <person name="Labutti K."/>
            <person name="Haridas S."/>
            <person name="Pangalinan J."/>
            <person name="Salamov A.A."/>
            <person name="Simmons B.A."/>
            <person name="Magnuson J.K."/>
            <person name="Chen J."/>
            <person name="Drula E."/>
            <person name="Henrissat B."/>
            <person name="Wiebenga A."/>
            <person name="Lubbers R.J."/>
            <person name="Gomes A.C."/>
            <person name="Macurrencykelacurrency M.R."/>
            <person name="Stajich J."/>
            <person name="Grigoriev I.V."/>
            <person name="Mortensen U.H."/>
            <person name="De Vries R.P."/>
            <person name="Baker S.E."/>
            <person name="Andersen M.R."/>
        </authorList>
    </citation>
    <scope>NUCLEOTIDE SEQUENCE [LARGE SCALE GENOMIC DNA]</scope>
    <source>
        <strain evidence="1 2">CBS 449.75</strain>
    </source>
</reference>
<dbReference type="RefSeq" id="XP_070888137.1">
    <property type="nucleotide sequence ID" value="XM_071028694.1"/>
</dbReference>
<gene>
    <name evidence="1" type="ORF">BJX67DRAFT_348925</name>
</gene>
<dbReference type="EMBL" id="JBFXLQ010000011">
    <property type="protein sequence ID" value="KAL2869158.1"/>
    <property type="molecule type" value="Genomic_DNA"/>
</dbReference>
<dbReference type="Proteomes" id="UP001610432">
    <property type="component" value="Unassembled WGS sequence"/>
</dbReference>
<protein>
    <submittedName>
        <fullName evidence="1">Uncharacterized protein</fullName>
    </submittedName>
</protein>
<name>A0ABR4M0K8_9EURO</name>
<evidence type="ECO:0000313" key="1">
    <source>
        <dbReference type="EMBL" id="KAL2869158.1"/>
    </source>
</evidence>
<comment type="caution">
    <text evidence="1">The sequence shown here is derived from an EMBL/GenBank/DDBJ whole genome shotgun (WGS) entry which is preliminary data.</text>
</comment>
<proteinExistence type="predicted"/>
<sequence>MCYYNQKNHACGDFRWSNFVKHCNNEYRTGDTCGLRLVYGTEERGDAMPIMRKDCRQVSTASSRDRESESMEARGQYANCIKVSFSCSGLSLSASTLCRSHSRSFTVLRHTLWFSRVSVESSSACQ</sequence>
<organism evidence="1 2">
    <name type="scientific">Aspergillus lucknowensis</name>
    <dbReference type="NCBI Taxonomy" id="176173"/>
    <lineage>
        <taxon>Eukaryota</taxon>
        <taxon>Fungi</taxon>
        <taxon>Dikarya</taxon>
        <taxon>Ascomycota</taxon>
        <taxon>Pezizomycotina</taxon>
        <taxon>Eurotiomycetes</taxon>
        <taxon>Eurotiomycetidae</taxon>
        <taxon>Eurotiales</taxon>
        <taxon>Aspergillaceae</taxon>
        <taxon>Aspergillus</taxon>
        <taxon>Aspergillus subgen. Nidulantes</taxon>
    </lineage>
</organism>
<accession>A0ABR4M0K8</accession>
<evidence type="ECO:0000313" key="2">
    <source>
        <dbReference type="Proteomes" id="UP001610432"/>
    </source>
</evidence>